<dbReference type="Proteomes" id="UP000276133">
    <property type="component" value="Unassembled WGS sequence"/>
</dbReference>
<evidence type="ECO:0000313" key="2">
    <source>
        <dbReference type="Proteomes" id="UP000276133"/>
    </source>
</evidence>
<proteinExistence type="predicted"/>
<organism evidence="1 2">
    <name type="scientific">Brachionus plicatilis</name>
    <name type="common">Marine rotifer</name>
    <name type="synonym">Brachionus muelleri</name>
    <dbReference type="NCBI Taxonomy" id="10195"/>
    <lineage>
        <taxon>Eukaryota</taxon>
        <taxon>Metazoa</taxon>
        <taxon>Spiralia</taxon>
        <taxon>Gnathifera</taxon>
        <taxon>Rotifera</taxon>
        <taxon>Eurotatoria</taxon>
        <taxon>Monogononta</taxon>
        <taxon>Pseudotrocha</taxon>
        <taxon>Ploima</taxon>
        <taxon>Brachionidae</taxon>
        <taxon>Brachionus</taxon>
    </lineage>
</organism>
<name>A0A3M7SHX2_BRAPC</name>
<gene>
    <name evidence="1" type="ORF">BpHYR1_044027</name>
</gene>
<dbReference type="EMBL" id="REGN01001340">
    <property type="protein sequence ID" value="RNA35329.1"/>
    <property type="molecule type" value="Genomic_DNA"/>
</dbReference>
<dbReference type="AlphaFoldDB" id="A0A3M7SHX2"/>
<keyword evidence="2" id="KW-1185">Reference proteome</keyword>
<comment type="caution">
    <text evidence="1">The sequence shown here is derived from an EMBL/GenBank/DDBJ whole genome shotgun (WGS) entry which is preliminary data.</text>
</comment>
<protein>
    <submittedName>
        <fullName evidence="1">Uncharacterized protein</fullName>
    </submittedName>
</protein>
<sequence length="105" mass="12613">MIMLSAKVEIIHCLFCLSEIFKFHLEFEKLFQNITFATENTIFLKNHQHHFDFDIFFLCQVKSLNIKNSYSQKISRYTIYRQKIDSFFVPFMAFGSKLTNKKLKV</sequence>
<accession>A0A3M7SHX2</accession>
<reference evidence="1 2" key="1">
    <citation type="journal article" date="2018" name="Sci. Rep.">
        <title>Genomic signatures of local adaptation to the degree of environmental predictability in rotifers.</title>
        <authorList>
            <person name="Franch-Gras L."/>
            <person name="Hahn C."/>
            <person name="Garcia-Roger E.M."/>
            <person name="Carmona M.J."/>
            <person name="Serra M."/>
            <person name="Gomez A."/>
        </authorList>
    </citation>
    <scope>NUCLEOTIDE SEQUENCE [LARGE SCALE GENOMIC DNA]</scope>
    <source>
        <strain evidence="1">HYR1</strain>
    </source>
</reference>
<evidence type="ECO:0000313" key="1">
    <source>
        <dbReference type="EMBL" id="RNA35329.1"/>
    </source>
</evidence>